<feature type="domain" description="DUF3616" evidence="1">
    <location>
        <begin position="145"/>
        <end position="288"/>
    </location>
</feature>
<gene>
    <name evidence="2" type="ORF">EDC63_11666</name>
</gene>
<dbReference type="RefSeq" id="WP_124947157.1">
    <property type="nucleotide sequence ID" value="NZ_BHVT01000065.1"/>
</dbReference>
<dbReference type="EMBL" id="SMCO01000016">
    <property type="protein sequence ID" value="TCV83315.1"/>
    <property type="molecule type" value="Genomic_DNA"/>
</dbReference>
<name>A0A4R3XUF3_9PROT</name>
<evidence type="ECO:0000313" key="2">
    <source>
        <dbReference type="EMBL" id="TCV83315.1"/>
    </source>
</evidence>
<dbReference type="Proteomes" id="UP000295367">
    <property type="component" value="Unassembled WGS sequence"/>
</dbReference>
<evidence type="ECO:0000313" key="3">
    <source>
        <dbReference type="Proteomes" id="UP000295367"/>
    </source>
</evidence>
<reference evidence="2 3" key="1">
    <citation type="submission" date="2019-03" db="EMBL/GenBank/DDBJ databases">
        <title>Genomic Encyclopedia of Type Strains, Phase IV (KMG-IV): sequencing the most valuable type-strain genomes for metagenomic binning, comparative biology and taxonomic classification.</title>
        <authorList>
            <person name="Goeker M."/>
        </authorList>
    </citation>
    <scope>NUCLEOTIDE SEQUENCE [LARGE SCALE GENOMIC DNA]</scope>
    <source>
        <strain evidence="2 3">DSM 100309</strain>
    </source>
</reference>
<comment type="caution">
    <text evidence="2">The sequence shown here is derived from an EMBL/GenBank/DDBJ whole genome shotgun (WGS) entry which is preliminary data.</text>
</comment>
<dbReference type="OrthoDB" id="5560405at2"/>
<sequence>MTQMNAHVFQELSGVYEPSAIQQLPDGRFLVVEDEKQHPFSLVTISHDGKVNSTPLNAGPLETGDAFLKLDDLEGVTIDHAGSIYAITSHSLDDEGEEKKSRNKLVRFRVEGDRVVAPLVVKGLKAALVARHLVLANAAKVADVKKDGGLNIEALEFSPDQQRLLIGFRSPLVGNLAIIASVENPVAIFETGAPPEISDKLETLDLEGHGIRGMSYFPSLGGYLVISGPVTREQVQFKLWFWSGHQNEPACRVTIPGLPGFEHAEGVCPAVIDGRQKIIIVSDDGSRKEARYARFLLLDPEQLQIEA</sequence>
<dbReference type="Pfam" id="PF12275">
    <property type="entry name" value="DUF3616"/>
    <property type="match status" value="1"/>
</dbReference>
<dbReference type="SUPFAM" id="SSF101898">
    <property type="entry name" value="NHL repeat"/>
    <property type="match status" value="1"/>
</dbReference>
<accession>A0A4R3XUF3</accession>
<keyword evidence="3" id="KW-1185">Reference proteome</keyword>
<dbReference type="InterPro" id="IPR022060">
    <property type="entry name" value="DUF3616"/>
</dbReference>
<dbReference type="AlphaFoldDB" id="A0A4R3XUF3"/>
<proteinExistence type="predicted"/>
<evidence type="ECO:0000259" key="1">
    <source>
        <dbReference type="Pfam" id="PF12275"/>
    </source>
</evidence>
<protein>
    <submittedName>
        <fullName evidence="2">Uncharacterized protein DUF3616</fullName>
    </submittedName>
</protein>
<organism evidence="2 3">
    <name type="scientific">Sulfurirhabdus autotrophica</name>
    <dbReference type="NCBI Taxonomy" id="1706046"/>
    <lineage>
        <taxon>Bacteria</taxon>
        <taxon>Pseudomonadati</taxon>
        <taxon>Pseudomonadota</taxon>
        <taxon>Betaproteobacteria</taxon>
        <taxon>Nitrosomonadales</taxon>
        <taxon>Sulfuricellaceae</taxon>
        <taxon>Sulfurirhabdus</taxon>
    </lineage>
</organism>